<reference evidence="2" key="1">
    <citation type="submission" date="2016-01" db="EMBL/GenBank/DDBJ databases">
        <authorList>
            <person name="Mitreva M."/>
            <person name="Pepin K.H."/>
            <person name="Mihindukulasuriya K.A."/>
            <person name="Fulton R."/>
            <person name="Fronick C."/>
            <person name="O'Laughlin M."/>
            <person name="Miner T."/>
            <person name="Herter B."/>
            <person name="Rosa B.A."/>
            <person name="Cordes M."/>
            <person name="Tomlinson C."/>
            <person name="Wollam A."/>
            <person name="Palsikar V.B."/>
            <person name="Mardis E.R."/>
            <person name="Wilson R.K."/>
        </authorList>
    </citation>
    <scope>NUCLEOTIDE SEQUENCE [LARGE SCALE GENOMIC DNA]</scope>
    <source>
        <strain evidence="2">MJR7716</strain>
    </source>
</reference>
<dbReference type="InterPro" id="IPR021109">
    <property type="entry name" value="Peptidase_aspartic_dom_sf"/>
</dbReference>
<evidence type="ECO:0000313" key="1">
    <source>
        <dbReference type="EMBL" id="KXA33429.1"/>
    </source>
</evidence>
<name>A0A133PVM0_9BACT</name>
<dbReference type="OrthoDB" id="1066523at2"/>
<dbReference type="AlphaFoldDB" id="A0A133PVM0"/>
<dbReference type="Proteomes" id="UP000070533">
    <property type="component" value="Unassembled WGS sequence"/>
</dbReference>
<accession>A0A133PVM0</accession>
<dbReference type="RefSeq" id="WP_060941269.1">
    <property type="nucleotide sequence ID" value="NZ_CAMXYN010000023.1"/>
</dbReference>
<comment type="caution">
    <text evidence="1">The sequence shown here is derived from an EMBL/GenBank/DDBJ whole genome shotgun (WGS) entry which is preliminary data.</text>
</comment>
<protein>
    <recommendedName>
        <fullName evidence="3">Peptidase A2 domain-containing protein</fullName>
    </recommendedName>
</protein>
<proteinExistence type="predicted"/>
<dbReference type="Gene3D" id="2.40.70.10">
    <property type="entry name" value="Acid Proteases"/>
    <property type="match status" value="1"/>
</dbReference>
<sequence>MVLLRAATICAARRNESMQITRKNFVDTIPIRFEGHRILLDVRIGNKTATFLFDTGCSNTILFDAQEPGIVPDGWGEALDYNGNLGKVSFCKIPEMQIGNTVIRRASAAIAPNDRLAAMESPVAKVKGGIGADLMAGGRAIKINVKAKHIILTDKPKIFAGEKRHTTTFKEGVNCAFLDVEPFGGISTANTIFDTGVTKFHQEHEYKQQKKACHRFRNLLAGISYLQKK</sequence>
<dbReference type="Pfam" id="PF13650">
    <property type="entry name" value="Asp_protease_2"/>
    <property type="match status" value="1"/>
</dbReference>
<dbReference type="EMBL" id="LRQG01000222">
    <property type="protein sequence ID" value="KXA33429.1"/>
    <property type="molecule type" value="Genomic_DNA"/>
</dbReference>
<keyword evidence="2" id="KW-1185">Reference proteome</keyword>
<organism evidence="1 2">
    <name type="scientific">Prevotella corporis</name>
    <dbReference type="NCBI Taxonomy" id="28128"/>
    <lineage>
        <taxon>Bacteria</taxon>
        <taxon>Pseudomonadati</taxon>
        <taxon>Bacteroidota</taxon>
        <taxon>Bacteroidia</taxon>
        <taxon>Bacteroidales</taxon>
        <taxon>Prevotellaceae</taxon>
        <taxon>Prevotella</taxon>
    </lineage>
</organism>
<gene>
    <name evidence="1" type="ORF">HMPREF3226_02499</name>
</gene>
<dbReference type="PATRIC" id="fig|28128.5.peg.2568"/>
<evidence type="ECO:0008006" key="3">
    <source>
        <dbReference type="Google" id="ProtNLM"/>
    </source>
</evidence>
<dbReference type="SUPFAM" id="SSF50630">
    <property type="entry name" value="Acid proteases"/>
    <property type="match status" value="1"/>
</dbReference>
<evidence type="ECO:0000313" key="2">
    <source>
        <dbReference type="Proteomes" id="UP000070533"/>
    </source>
</evidence>